<organism evidence="2 3">
    <name type="scientific">Aquamicrobium ahrensii</name>
    <dbReference type="NCBI Taxonomy" id="469551"/>
    <lineage>
        <taxon>Bacteria</taxon>
        <taxon>Pseudomonadati</taxon>
        <taxon>Pseudomonadota</taxon>
        <taxon>Alphaproteobacteria</taxon>
        <taxon>Hyphomicrobiales</taxon>
        <taxon>Phyllobacteriaceae</taxon>
        <taxon>Aquamicrobium</taxon>
    </lineage>
</organism>
<dbReference type="Proteomes" id="UP001549143">
    <property type="component" value="Unassembled WGS sequence"/>
</dbReference>
<feature type="transmembrane region" description="Helical" evidence="1">
    <location>
        <begin position="12"/>
        <end position="35"/>
    </location>
</feature>
<name>A0ABV2KF91_9HYPH</name>
<accession>A0ABV2KF91</accession>
<reference evidence="2 3" key="1">
    <citation type="submission" date="2024-06" db="EMBL/GenBank/DDBJ databases">
        <title>Genomic Encyclopedia of Type Strains, Phase IV (KMG-IV): sequencing the most valuable type-strain genomes for metagenomic binning, comparative biology and taxonomic classification.</title>
        <authorList>
            <person name="Goeker M."/>
        </authorList>
    </citation>
    <scope>NUCLEOTIDE SEQUENCE [LARGE SCALE GENOMIC DNA]</scope>
    <source>
        <strain evidence="2 3">DSM 19730</strain>
    </source>
</reference>
<comment type="caution">
    <text evidence="2">The sequence shown here is derived from an EMBL/GenBank/DDBJ whole genome shotgun (WGS) entry which is preliminary data.</text>
</comment>
<gene>
    <name evidence="2" type="ORF">ABID44_000056</name>
</gene>
<evidence type="ECO:0000256" key="1">
    <source>
        <dbReference type="SAM" id="Phobius"/>
    </source>
</evidence>
<keyword evidence="1" id="KW-0472">Membrane</keyword>
<sequence length="36" mass="3814">MTLSVAIVGGFIMHGIIYLIGLVVVILFILSALGLR</sequence>
<evidence type="ECO:0008006" key="4">
    <source>
        <dbReference type="Google" id="ProtNLM"/>
    </source>
</evidence>
<keyword evidence="3" id="KW-1185">Reference proteome</keyword>
<dbReference type="EMBL" id="JBEPMN010000001">
    <property type="protein sequence ID" value="MET3659756.1"/>
    <property type="molecule type" value="Genomic_DNA"/>
</dbReference>
<evidence type="ECO:0000313" key="3">
    <source>
        <dbReference type="Proteomes" id="UP001549143"/>
    </source>
</evidence>
<keyword evidence="1" id="KW-0812">Transmembrane</keyword>
<protein>
    <recommendedName>
        <fullName evidence="4">DUF3096 domain-containing protein</fullName>
    </recommendedName>
</protein>
<evidence type="ECO:0000313" key="2">
    <source>
        <dbReference type="EMBL" id="MET3659756.1"/>
    </source>
</evidence>
<proteinExistence type="predicted"/>
<keyword evidence="1" id="KW-1133">Transmembrane helix</keyword>